<dbReference type="EMBL" id="CAXHTA020000012">
    <property type="protein sequence ID" value="CAL5225249.1"/>
    <property type="molecule type" value="Genomic_DNA"/>
</dbReference>
<name>A0ABP1FZD4_9CHLO</name>
<comment type="caution">
    <text evidence="2">The sequence shown here is derived from an EMBL/GenBank/DDBJ whole genome shotgun (WGS) entry which is preliminary data.</text>
</comment>
<protein>
    <submittedName>
        <fullName evidence="2">G8040 protein</fullName>
    </submittedName>
</protein>
<dbReference type="SUPFAM" id="SSF51126">
    <property type="entry name" value="Pectin lyase-like"/>
    <property type="match status" value="1"/>
</dbReference>
<evidence type="ECO:0000256" key="1">
    <source>
        <dbReference type="SAM" id="MobiDB-lite"/>
    </source>
</evidence>
<dbReference type="Proteomes" id="UP001497392">
    <property type="component" value="Unassembled WGS sequence"/>
</dbReference>
<sequence length="284" mass="30496">MIRAAATARNCRHAYDSLTSAVNGSRPGDKIVLEPGRHQVRDIKVSWPLHLVGGGSTSDDTVLECPESISGALIFRASGKLANLTIRSTAAACITHLQGHLVVDGCSLSCKGTGLSHLFSPIITKASKVRNAQWLHQAAAPGVLKVVETKIRGGRGSSACRAEGTGALRDVRIINLLQDTLFWFRVDSRVPGHVNHSLSWGGFGQAPAWRDSVEFASTPTDQDMTQAVDIVTPQPSWANSPASPAVAVLEERAKAWSLAQRFGSSVDLQEADSAEPLHKRQRRQ</sequence>
<proteinExistence type="predicted"/>
<keyword evidence="3" id="KW-1185">Reference proteome</keyword>
<evidence type="ECO:0000313" key="2">
    <source>
        <dbReference type="EMBL" id="CAL5225249.1"/>
    </source>
</evidence>
<dbReference type="PANTHER" id="PTHR14695">
    <property type="entry name" value="SHC SH2-DOMAIN BINDING PROTEIN 1-RELATED"/>
    <property type="match status" value="1"/>
</dbReference>
<gene>
    <name evidence="2" type="primary">g8040</name>
    <name evidence="2" type="ORF">VP750_LOCUS6908</name>
</gene>
<feature type="region of interest" description="Disordered" evidence="1">
    <location>
        <begin position="264"/>
        <end position="284"/>
    </location>
</feature>
<dbReference type="PANTHER" id="PTHR14695:SF4">
    <property type="entry name" value="PROTEIN NESSUN DORMA"/>
    <property type="match status" value="1"/>
</dbReference>
<reference evidence="2 3" key="1">
    <citation type="submission" date="2024-06" db="EMBL/GenBank/DDBJ databases">
        <authorList>
            <person name="Kraege A."/>
            <person name="Thomma B."/>
        </authorList>
    </citation>
    <scope>NUCLEOTIDE SEQUENCE [LARGE SCALE GENOMIC DNA]</scope>
</reference>
<evidence type="ECO:0000313" key="3">
    <source>
        <dbReference type="Proteomes" id="UP001497392"/>
    </source>
</evidence>
<organism evidence="2 3">
    <name type="scientific">Coccomyxa viridis</name>
    <dbReference type="NCBI Taxonomy" id="1274662"/>
    <lineage>
        <taxon>Eukaryota</taxon>
        <taxon>Viridiplantae</taxon>
        <taxon>Chlorophyta</taxon>
        <taxon>core chlorophytes</taxon>
        <taxon>Trebouxiophyceae</taxon>
        <taxon>Trebouxiophyceae incertae sedis</taxon>
        <taxon>Coccomyxaceae</taxon>
        <taxon>Coccomyxa</taxon>
    </lineage>
</organism>
<accession>A0ABP1FZD4</accession>
<dbReference type="InterPro" id="IPR045140">
    <property type="entry name" value="SHCBP1-like"/>
</dbReference>
<dbReference type="InterPro" id="IPR011050">
    <property type="entry name" value="Pectin_lyase_fold/virulence"/>
</dbReference>